<dbReference type="Pfam" id="PF07494">
    <property type="entry name" value="Reg_prop"/>
    <property type="match status" value="3"/>
</dbReference>
<dbReference type="EMBL" id="QUNI01000008">
    <property type="protein sequence ID" value="REG97843.1"/>
    <property type="molecule type" value="Genomic_DNA"/>
</dbReference>
<dbReference type="SUPFAM" id="SSF63829">
    <property type="entry name" value="Calcium-dependent phosphotriesterase"/>
    <property type="match status" value="2"/>
</dbReference>
<sequence length="357" mass="40111">MKNKKNVLYSVLFMLAGVVNFPLQSQQKKGTSHSVEIKDMSTSRGPNGIVRTIKQDRKGSIWITSWEGVFKYDGKSFSNVTSKVSSARFFSVLEDKKGNFWFASIGSGVYYYDGKSFQNFTTKDGLANDRVTTIYEDKSGIIWFGTESGISRFDGKSFRNLKINEAPPVTKGDSVHVSVYQNPLPENHWIHNDINAVIEDKTGRYWLGTRGNATIYDGKTFTAITKKDGKPFTNVRSIIKDKKGNIWLGGNDGLWRYDGKTFTNFTRKFVGYIYEDKKGNIWTSSEGESSQSWVLSLYDGKSLSAKKPTVTRIANKPMIFGILEDDKGNIWFGALDGVYRYNGKTITDFKGGTAGQK</sequence>
<dbReference type="GO" id="GO:0000155">
    <property type="term" value="F:phosphorelay sensor kinase activity"/>
    <property type="evidence" value="ECO:0007669"/>
    <property type="project" value="TreeGrafter"/>
</dbReference>
<comment type="caution">
    <text evidence="2">The sequence shown here is derived from an EMBL/GenBank/DDBJ whole genome shotgun (WGS) entry which is preliminary data.</text>
</comment>
<dbReference type="PANTHER" id="PTHR43547:SF2">
    <property type="entry name" value="HYBRID SIGNAL TRANSDUCTION HISTIDINE KINASE C"/>
    <property type="match status" value="1"/>
</dbReference>
<dbReference type="AlphaFoldDB" id="A0A3E0EJC3"/>
<dbReference type="InterPro" id="IPR011110">
    <property type="entry name" value="Reg_prop"/>
</dbReference>
<dbReference type="PANTHER" id="PTHR43547">
    <property type="entry name" value="TWO-COMPONENT HISTIDINE KINASE"/>
    <property type="match status" value="1"/>
</dbReference>
<keyword evidence="1" id="KW-0597">Phosphoprotein</keyword>
<dbReference type="InterPro" id="IPR015943">
    <property type="entry name" value="WD40/YVTN_repeat-like_dom_sf"/>
</dbReference>
<evidence type="ECO:0000256" key="1">
    <source>
        <dbReference type="ARBA" id="ARBA00022553"/>
    </source>
</evidence>
<accession>A0A3E0EJC3</accession>
<gene>
    <name evidence="2" type="ORF">C8P67_1085</name>
</gene>
<dbReference type="Gene3D" id="2.130.10.10">
    <property type="entry name" value="YVTN repeat-like/Quinoprotein amine dehydrogenase"/>
    <property type="match status" value="4"/>
</dbReference>
<proteinExistence type="predicted"/>
<keyword evidence="3" id="KW-1185">Reference proteome</keyword>
<reference evidence="2 3" key="1">
    <citation type="submission" date="2018-08" db="EMBL/GenBank/DDBJ databases">
        <title>Genomic Encyclopedia of Archaeal and Bacterial Type Strains, Phase II (KMG-II): from individual species to whole genera.</title>
        <authorList>
            <person name="Goeker M."/>
        </authorList>
    </citation>
    <scope>NUCLEOTIDE SEQUENCE [LARGE SCALE GENOMIC DNA]</scope>
    <source>
        <strain evidence="2 3">DSM 100880</strain>
    </source>
</reference>
<evidence type="ECO:0000313" key="3">
    <source>
        <dbReference type="Proteomes" id="UP000257136"/>
    </source>
</evidence>
<name>A0A3E0EJC3_9FLAO</name>
<dbReference type="RefSeq" id="WP_245980462.1">
    <property type="nucleotide sequence ID" value="NZ_QUNI01000008.1"/>
</dbReference>
<evidence type="ECO:0000313" key="2">
    <source>
        <dbReference type="EMBL" id="REG97843.1"/>
    </source>
</evidence>
<organism evidence="2 3">
    <name type="scientific">Flavobacterium aquicola</name>
    <dbReference type="NCBI Taxonomy" id="1682742"/>
    <lineage>
        <taxon>Bacteria</taxon>
        <taxon>Pseudomonadati</taxon>
        <taxon>Bacteroidota</taxon>
        <taxon>Flavobacteriia</taxon>
        <taxon>Flavobacteriales</taxon>
        <taxon>Flavobacteriaceae</taxon>
        <taxon>Flavobacterium</taxon>
    </lineage>
</organism>
<dbReference type="Proteomes" id="UP000257136">
    <property type="component" value="Unassembled WGS sequence"/>
</dbReference>
<protein>
    <submittedName>
        <fullName evidence="2">Two component regulator with propeller domain</fullName>
    </submittedName>
</protein>